<dbReference type="EMBL" id="PRDK01000004">
    <property type="protein sequence ID" value="MBE8713329.1"/>
    <property type="molecule type" value="Genomic_DNA"/>
</dbReference>
<evidence type="ECO:0000256" key="1">
    <source>
        <dbReference type="ARBA" id="ARBA00022801"/>
    </source>
</evidence>
<dbReference type="Proteomes" id="UP000616201">
    <property type="component" value="Unassembled WGS sequence"/>
</dbReference>
<keyword evidence="6" id="KW-1185">Reference proteome</keyword>
<dbReference type="PANTHER" id="PTHR10357">
    <property type="entry name" value="ALPHA-AMYLASE FAMILY MEMBER"/>
    <property type="match status" value="1"/>
</dbReference>
<dbReference type="GO" id="GO:0016798">
    <property type="term" value="F:hydrolase activity, acting on glycosyl bonds"/>
    <property type="evidence" value="ECO:0007669"/>
    <property type="project" value="UniProtKB-KW"/>
</dbReference>
<dbReference type="Pfam" id="PF00128">
    <property type="entry name" value="Alpha-amylase"/>
    <property type="match status" value="1"/>
</dbReference>
<feature type="signal peptide" evidence="3">
    <location>
        <begin position="1"/>
        <end position="18"/>
    </location>
</feature>
<name>A0A928UZB0_9SPHI</name>
<dbReference type="CDD" id="cd11340">
    <property type="entry name" value="AmyAc_bac_CMD_like_3"/>
    <property type="match status" value="1"/>
</dbReference>
<keyword evidence="3" id="KW-0732">Signal</keyword>
<keyword evidence="1" id="KW-0378">Hydrolase</keyword>
<dbReference type="SUPFAM" id="SSF81296">
    <property type="entry name" value="E set domains"/>
    <property type="match status" value="1"/>
</dbReference>
<dbReference type="InterPro" id="IPR013780">
    <property type="entry name" value="Glyco_hydro_b"/>
</dbReference>
<evidence type="ECO:0000313" key="5">
    <source>
        <dbReference type="EMBL" id="MBE8713329.1"/>
    </source>
</evidence>
<accession>A0A928UZB0</accession>
<dbReference type="SUPFAM" id="SSF51445">
    <property type="entry name" value="(Trans)glycosidases"/>
    <property type="match status" value="1"/>
</dbReference>
<evidence type="ECO:0000256" key="3">
    <source>
        <dbReference type="SAM" id="SignalP"/>
    </source>
</evidence>
<dbReference type="GO" id="GO:0005975">
    <property type="term" value="P:carbohydrate metabolic process"/>
    <property type="evidence" value="ECO:0007669"/>
    <property type="project" value="InterPro"/>
</dbReference>
<dbReference type="PANTHER" id="PTHR10357:SF210">
    <property type="entry name" value="MALTODEXTRIN GLUCOSIDASE"/>
    <property type="match status" value="1"/>
</dbReference>
<dbReference type="InterPro" id="IPR013783">
    <property type="entry name" value="Ig-like_fold"/>
</dbReference>
<dbReference type="Gene3D" id="2.60.40.1180">
    <property type="entry name" value="Golgi alpha-mannosidase II"/>
    <property type="match status" value="1"/>
</dbReference>
<proteinExistence type="predicted"/>
<dbReference type="InterPro" id="IPR006047">
    <property type="entry name" value="GH13_cat_dom"/>
</dbReference>
<dbReference type="SUPFAM" id="SSF51011">
    <property type="entry name" value="Glycosyl hydrolase domain"/>
    <property type="match status" value="1"/>
</dbReference>
<sequence>MRVYFFFLFLFFATLSFAQVQRIEPMHWWVGMKNPKVQLLVYGENIAGYTVQTAYSGVTIEKVNKVENPNYLFLDLNIAEQTKAGQVKFEFNDGKGKKFTQAFDLKARRTDHLQLQGVNTSDFIYLIMPDRFANGNPKNDQVKGMNEMAVHRDSMYSRHGGDLEGVTQHLDYLQELGVTAIWLNPVLTNDQPRTSYHGYANTENYHVDPRFGGNEAYKKLIDESHKKGIKIIQDLVHNHVGTEHFTIKDMPMKDWVHQWPTYTKTNYREQVQMDPYAAAVDKTIMVDGWFDRHMPDMNQENPFVRNYITQSHIWWIEEAGIDGFRLDTYAYNDLEYMAEWAKAITAEYPKMTYFGETWVHGVPNQAFFTKGNKINQGIDTELQGVTDFQTYWSINDALNGKSGWMEGLTRMYNTLASDYLYEDATRNVVFLDNHDLSRYYSVIGEDFERYKSGIAWLLTTRGIPQFYYGTEILMKNFADPDGKVREDFPGGWQEDKVNKFVASGRTEQENEAFNFVKTLANYRKNNPVLQTGKLMQYIPENDIYVYFRYNEDKTVMIIMNNQKEDKTLDLARFSQRLDGFTSGINILSQEKVDNLTSIVIPQQKTLVIELKK</sequence>
<dbReference type="AlphaFoldDB" id="A0A928UZB0"/>
<dbReference type="SMART" id="SM00642">
    <property type="entry name" value="Aamy"/>
    <property type="match status" value="1"/>
</dbReference>
<dbReference type="InterPro" id="IPR014756">
    <property type="entry name" value="Ig_E-set"/>
</dbReference>
<evidence type="ECO:0000313" key="6">
    <source>
        <dbReference type="Proteomes" id="UP000616201"/>
    </source>
</evidence>
<dbReference type="Pfam" id="PF09087">
    <property type="entry name" value="Cyc-maltodext_N"/>
    <property type="match status" value="1"/>
</dbReference>
<feature type="chain" id="PRO_5037393552" evidence="3">
    <location>
        <begin position="19"/>
        <end position="612"/>
    </location>
</feature>
<keyword evidence="2" id="KW-0326">Glycosidase</keyword>
<evidence type="ECO:0000259" key="4">
    <source>
        <dbReference type="SMART" id="SM00642"/>
    </source>
</evidence>
<dbReference type="RefSeq" id="WP_196935273.1">
    <property type="nucleotide sequence ID" value="NZ_MU158698.1"/>
</dbReference>
<reference evidence="5" key="1">
    <citation type="submission" date="2018-02" db="EMBL/GenBank/DDBJ databases">
        <authorList>
            <person name="Vasarhelyi B.M."/>
            <person name="Deshmukh S."/>
            <person name="Balint B."/>
            <person name="Kukolya J."/>
        </authorList>
    </citation>
    <scope>NUCLEOTIDE SEQUENCE</scope>
    <source>
        <strain evidence="5">KB22</strain>
    </source>
</reference>
<dbReference type="Gene3D" id="2.60.40.10">
    <property type="entry name" value="Immunoglobulins"/>
    <property type="match status" value="1"/>
</dbReference>
<dbReference type="InterPro" id="IPR019492">
    <property type="entry name" value="Cyclo-malto-dextrinase_C"/>
</dbReference>
<dbReference type="InterPro" id="IPR015171">
    <property type="entry name" value="Cyc-maltodext_N"/>
</dbReference>
<dbReference type="Pfam" id="PF10438">
    <property type="entry name" value="Cyc-maltodext_C"/>
    <property type="match status" value="1"/>
</dbReference>
<protein>
    <submittedName>
        <fullName evidence="5">Alpha-amylase</fullName>
    </submittedName>
</protein>
<dbReference type="InterPro" id="IPR017853">
    <property type="entry name" value="GH"/>
</dbReference>
<comment type="caution">
    <text evidence="5">The sequence shown here is derived from an EMBL/GenBank/DDBJ whole genome shotgun (WGS) entry which is preliminary data.</text>
</comment>
<gene>
    <name evidence="5" type="ORF">C4F49_06525</name>
</gene>
<dbReference type="Gene3D" id="3.20.20.80">
    <property type="entry name" value="Glycosidases"/>
    <property type="match status" value="1"/>
</dbReference>
<feature type="domain" description="Glycosyl hydrolase family 13 catalytic" evidence="4">
    <location>
        <begin position="126"/>
        <end position="523"/>
    </location>
</feature>
<organism evidence="5 6">
    <name type="scientific">Sphingobacterium hungaricum</name>
    <dbReference type="NCBI Taxonomy" id="2082723"/>
    <lineage>
        <taxon>Bacteria</taxon>
        <taxon>Pseudomonadati</taxon>
        <taxon>Bacteroidota</taxon>
        <taxon>Sphingobacteriia</taxon>
        <taxon>Sphingobacteriales</taxon>
        <taxon>Sphingobacteriaceae</taxon>
        <taxon>Sphingobacterium</taxon>
    </lineage>
</organism>
<evidence type="ECO:0000256" key="2">
    <source>
        <dbReference type="ARBA" id="ARBA00023295"/>
    </source>
</evidence>